<keyword evidence="1" id="KW-0472">Membrane</keyword>
<dbReference type="Proteomes" id="UP000229681">
    <property type="component" value="Unassembled WGS sequence"/>
</dbReference>
<accession>A0A2M8PFS4</accession>
<reference evidence="2 3" key="1">
    <citation type="submission" date="2017-11" db="EMBL/GenBank/DDBJ databases">
        <title>Evolution of Phototrophy in the Chloroflexi Phylum Driven by Horizontal Gene Transfer.</title>
        <authorList>
            <person name="Ward L.M."/>
            <person name="Hemp J."/>
            <person name="Shih P.M."/>
            <person name="Mcglynn S.E."/>
            <person name="Fischer W."/>
        </authorList>
    </citation>
    <scope>NUCLEOTIDE SEQUENCE [LARGE SCALE GENOMIC DNA]</scope>
    <source>
        <strain evidence="2">JP3_13</strain>
    </source>
</reference>
<dbReference type="EMBL" id="PGTM01000057">
    <property type="protein sequence ID" value="PJF36398.1"/>
    <property type="molecule type" value="Genomic_DNA"/>
</dbReference>
<keyword evidence="1" id="KW-0812">Transmembrane</keyword>
<evidence type="ECO:0000313" key="2">
    <source>
        <dbReference type="EMBL" id="PJF36398.1"/>
    </source>
</evidence>
<gene>
    <name evidence="2" type="ORF">CUN49_05680</name>
</gene>
<name>A0A2M8PFS4_9CHLR</name>
<sequence length="117" mass="13136">MINAGGALLLFALLASLLMLVQRTEAKKRRITFFFVLFGIYIVSAYGIFRMSGECPYTLFGRCALPQYVERARIVAYNTLNVALFSAILFNLLFWVLIGRYNPPGSSDDIRVLGLSD</sequence>
<keyword evidence="1" id="KW-1133">Transmembrane helix</keyword>
<feature type="transmembrane region" description="Helical" evidence="1">
    <location>
        <begin position="33"/>
        <end position="53"/>
    </location>
</feature>
<protein>
    <submittedName>
        <fullName evidence="2">Uncharacterized protein</fullName>
    </submittedName>
</protein>
<feature type="transmembrane region" description="Helical" evidence="1">
    <location>
        <begin position="74"/>
        <end position="98"/>
    </location>
</feature>
<organism evidence="2 3">
    <name type="scientific">Candidatus Thermofonsia Clade 1 bacterium</name>
    <dbReference type="NCBI Taxonomy" id="2364210"/>
    <lineage>
        <taxon>Bacteria</taxon>
        <taxon>Bacillati</taxon>
        <taxon>Chloroflexota</taxon>
        <taxon>Candidatus Thermofontia</taxon>
        <taxon>Candidatus Thermofonsia Clade 1</taxon>
    </lineage>
</organism>
<proteinExistence type="predicted"/>
<evidence type="ECO:0000256" key="1">
    <source>
        <dbReference type="SAM" id="Phobius"/>
    </source>
</evidence>
<dbReference type="AlphaFoldDB" id="A0A2M8PFS4"/>
<comment type="caution">
    <text evidence="2">The sequence shown here is derived from an EMBL/GenBank/DDBJ whole genome shotgun (WGS) entry which is preliminary data.</text>
</comment>
<evidence type="ECO:0000313" key="3">
    <source>
        <dbReference type="Proteomes" id="UP000229681"/>
    </source>
</evidence>